<feature type="non-terminal residue" evidence="2">
    <location>
        <position position="138"/>
    </location>
</feature>
<name>A0A0L6VKV7_9BASI</name>
<evidence type="ECO:0000259" key="1">
    <source>
        <dbReference type="Pfam" id="PF07727"/>
    </source>
</evidence>
<accession>A0A0L6VKV7</accession>
<evidence type="ECO:0000313" key="3">
    <source>
        <dbReference type="Proteomes" id="UP000037035"/>
    </source>
</evidence>
<dbReference type="Pfam" id="PF07727">
    <property type="entry name" value="RVT_2"/>
    <property type="match status" value="1"/>
</dbReference>
<dbReference type="Proteomes" id="UP000037035">
    <property type="component" value="Unassembled WGS sequence"/>
</dbReference>
<comment type="caution">
    <text evidence="2">The sequence shown here is derived from an EMBL/GenBank/DDBJ whole genome shotgun (WGS) entry which is preliminary data.</text>
</comment>
<feature type="domain" description="Reverse transcriptase Ty1/copia-type" evidence="1">
    <location>
        <begin position="2"/>
        <end position="138"/>
    </location>
</feature>
<gene>
    <name evidence="2" type="ORF">VP01_14079g1</name>
</gene>
<proteinExistence type="predicted"/>
<dbReference type="OrthoDB" id="3054497at2759"/>
<keyword evidence="3" id="KW-1185">Reference proteome</keyword>
<dbReference type="VEuPathDB" id="FungiDB:VP01_14079g1"/>
<organism evidence="2 3">
    <name type="scientific">Puccinia sorghi</name>
    <dbReference type="NCBI Taxonomy" id="27349"/>
    <lineage>
        <taxon>Eukaryota</taxon>
        <taxon>Fungi</taxon>
        <taxon>Dikarya</taxon>
        <taxon>Basidiomycota</taxon>
        <taxon>Pucciniomycotina</taxon>
        <taxon>Pucciniomycetes</taxon>
        <taxon>Pucciniales</taxon>
        <taxon>Pucciniaceae</taxon>
        <taxon>Puccinia</taxon>
    </lineage>
</organism>
<reference evidence="2 3" key="1">
    <citation type="submission" date="2015-08" db="EMBL/GenBank/DDBJ databases">
        <title>Next Generation Sequencing and Analysis of the Genome of Puccinia sorghi L Schw, the Causal Agent of Maize Common Rust.</title>
        <authorList>
            <person name="Rochi L."/>
            <person name="Burguener G."/>
            <person name="Darino M."/>
            <person name="Turjanski A."/>
            <person name="Kreff E."/>
            <person name="Dieguez M.J."/>
            <person name="Sacco F."/>
        </authorList>
    </citation>
    <scope>NUCLEOTIDE SEQUENCE [LARGE SCALE GENOMIC DNA]</scope>
    <source>
        <strain evidence="2 3">RO10H11247</strain>
    </source>
</reference>
<dbReference type="AlphaFoldDB" id="A0A0L6VKV7"/>
<protein>
    <submittedName>
        <fullName evidence="2">Retrovirus-related Pol polyprotein from transposon TNT 1-94</fullName>
    </submittedName>
</protein>
<sequence>KKARLCIQGFLQLPGIDYNETFSPTGKFSTLLVLLTFAIDKKLPLCQFDVKSAFLYVPLKETLYIKTPEGSKRKSLYLWLKKSLYGLKQAPENWFETLTAWFKDINFFQSTSDPCLFIHQDGNSYIFFHVNDLIVAGK</sequence>
<dbReference type="InterPro" id="IPR013103">
    <property type="entry name" value="RVT_2"/>
</dbReference>
<dbReference type="EMBL" id="LAVV01004531">
    <property type="protein sequence ID" value="KNZ61391.1"/>
    <property type="molecule type" value="Genomic_DNA"/>
</dbReference>
<dbReference type="SUPFAM" id="SSF56672">
    <property type="entry name" value="DNA/RNA polymerases"/>
    <property type="match status" value="1"/>
</dbReference>
<dbReference type="InterPro" id="IPR043502">
    <property type="entry name" value="DNA/RNA_pol_sf"/>
</dbReference>
<feature type="non-terminal residue" evidence="2">
    <location>
        <position position="1"/>
    </location>
</feature>
<evidence type="ECO:0000313" key="2">
    <source>
        <dbReference type="EMBL" id="KNZ61391.1"/>
    </source>
</evidence>